<reference evidence="1 2" key="1">
    <citation type="journal article" date="2017" name="Nat. Ecol. Evol.">
        <title>Scallop genome provides insights into evolution of bilaterian karyotype and development.</title>
        <authorList>
            <person name="Wang S."/>
            <person name="Zhang J."/>
            <person name="Jiao W."/>
            <person name="Li J."/>
            <person name="Xun X."/>
            <person name="Sun Y."/>
            <person name="Guo X."/>
            <person name="Huan P."/>
            <person name="Dong B."/>
            <person name="Zhang L."/>
            <person name="Hu X."/>
            <person name="Sun X."/>
            <person name="Wang J."/>
            <person name="Zhao C."/>
            <person name="Wang Y."/>
            <person name="Wang D."/>
            <person name="Huang X."/>
            <person name="Wang R."/>
            <person name="Lv J."/>
            <person name="Li Y."/>
            <person name="Zhang Z."/>
            <person name="Liu B."/>
            <person name="Lu W."/>
            <person name="Hui Y."/>
            <person name="Liang J."/>
            <person name="Zhou Z."/>
            <person name="Hou R."/>
            <person name="Li X."/>
            <person name="Liu Y."/>
            <person name="Li H."/>
            <person name="Ning X."/>
            <person name="Lin Y."/>
            <person name="Zhao L."/>
            <person name="Xing Q."/>
            <person name="Dou J."/>
            <person name="Li Y."/>
            <person name="Mao J."/>
            <person name="Guo H."/>
            <person name="Dou H."/>
            <person name="Li T."/>
            <person name="Mu C."/>
            <person name="Jiang W."/>
            <person name="Fu Q."/>
            <person name="Fu X."/>
            <person name="Miao Y."/>
            <person name="Liu J."/>
            <person name="Yu Q."/>
            <person name="Li R."/>
            <person name="Liao H."/>
            <person name="Li X."/>
            <person name="Kong Y."/>
            <person name="Jiang Z."/>
            <person name="Chourrout D."/>
            <person name="Li R."/>
            <person name="Bao Z."/>
        </authorList>
    </citation>
    <scope>NUCLEOTIDE SEQUENCE [LARGE SCALE GENOMIC DNA]</scope>
    <source>
        <strain evidence="1 2">PY_sf001</strain>
    </source>
</reference>
<dbReference type="AlphaFoldDB" id="A0A210PS30"/>
<evidence type="ECO:0000313" key="2">
    <source>
        <dbReference type="Proteomes" id="UP000242188"/>
    </source>
</evidence>
<keyword evidence="2" id="KW-1185">Reference proteome</keyword>
<accession>A0A210PS30</accession>
<sequence length="198" mass="21996">MGKIKKTYRMQAERRQKVGSRKKRECPLCMRQVVQVVRHLKEVHGMTAAGAKHEVIGTKAKEAAATNTVKECPIAGSASVVRRLDMHLQKQHKVSPEQSTTLTKMAKIYDEDHDHTELELTQPLPCSIGSSRQPTHAAVCSTGQQSQQAHARAITKSGRTIPVVSTPVLTSYRDVALLKRFKDWLQSIERGKPVNVAV</sequence>
<name>A0A210PS30_MIZYE</name>
<proteinExistence type="predicted"/>
<gene>
    <name evidence="1" type="ORF">KP79_PYT22708</name>
</gene>
<dbReference type="OrthoDB" id="5960386at2759"/>
<comment type="caution">
    <text evidence="1">The sequence shown here is derived from an EMBL/GenBank/DDBJ whole genome shotgun (WGS) entry which is preliminary data.</text>
</comment>
<protein>
    <submittedName>
        <fullName evidence="1">Uncharacterized protein</fullName>
    </submittedName>
</protein>
<dbReference type="Proteomes" id="UP000242188">
    <property type="component" value="Unassembled WGS sequence"/>
</dbReference>
<evidence type="ECO:0000313" key="1">
    <source>
        <dbReference type="EMBL" id="OWF39288.1"/>
    </source>
</evidence>
<dbReference type="EMBL" id="NEDP02005532">
    <property type="protein sequence ID" value="OWF39288.1"/>
    <property type="molecule type" value="Genomic_DNA"/>
</dbReference>
<organism evidence="1 2">
    <name type="scientific">Mizuhopecten yessoensis</name>
    <name type="common">Japanese scallop</name>
    <name type="synonym">Patinopecten yessoensis</name>
    <dbReference type="NCBI Taxonomy" id="6573"/>
    <lineage>
        <taxon>Eukaryota</taxon>
        <taxon>Metazoa</taxon>
        <taxon>Spiralia</taxon>
        <taxon>Lophotrochozoa</taxon>
        <taxon>Mollusca</taxon>
        <taxon>Bivalvia</taxon>
        <taxon>Autobranchia</taxon>
        <taxon>Pteriomorphia</taxon>
        <taxon>Pectinida</taxon>
        <taxon>Pectinoidea</taxon>
        <taxon>Pectinidae</taxon>
        <taxon>Mizuhopecten</taxon>
    </lineage>
</organism>